<dbReference type="FunFam" id="3.90.550.50:FF:000006">
    <property type="entry name" value="Fringe-related protein-like"/>
    <property type="match status" value="1"/>
</dbReference>
<dbReference type="EMBL" id="JAINDJ010000003">
    <property type="protein sequence ID" value="KAG9454217.1"/>
    <property type="molecule type" value="Genomic_DNA"/>
</dbReference>
<protein>
    <submittedName>
        <fullName evidence="2">Uncharacterized protein</fullName>
    </submittedName>
</protein>
<dbReference type="AlphaFoldDB" id="A0AAV7F345"/>
<gene>
    <name evidence="2" type="ORF">H6P81_007121</name>
</gene>
<evidence type="ECO:0000256" key="1">
    <source>
        <dbReference type="SAM" id="Phobius"/>
    </source>
</evidence>
<keyword evidence="1" id="KW-0472">Membrane</keyword>
<dbReference type="Pfam" id="PF04646">
    <property type="entry name" value="DUF604"/>
    <property type="match status" value="1"/>
</dbReference>
<feature type="transmembrane region" description="Helical" evidence="1">
    <location>
        <begin position="12"/>
        <end position="33"/>
    </location>
</feature>
<name>A0AAV7F345_ARIFI</name>
<accession>A0AAV7F345</accession>
<reference evidence="2 3" key="1">
    <citation type="submission" date="2021-07" db="EMBL/GenBank/DDBJ databases">
        <title>The Aristolochia fimbriata genome: insights into angiosperm evolution, floral development and chemical biosynthesis.</title>
        <authorList>
            <person name="Jiao Y."/>
        </authorList>
    </citation>
    <scope>NUCLEOTIDE SEQUENCE [LARGE SCALE GENOMIC DNA]</scope>
    <source>
        <strain evidence="2">IBCAS-2021</strain>
        <tissue evidence="2">Leaf</tissue>
    </source>
</reference>
<evidence type="ECO:0000313" key="3">
    <source>
        <dbReference type="Proteomes" id="UP000825729"/>
    </source>
</evidence>
<sequence length="486" mass="55817">MAVVLPCKPATSSILIVSSLFFFYFLFVTYPCIRFPTVYVSRKRTEASTSLHHIVFGIAASARSWPRRSDYVRLWWTPGLTRGFVFLDRLPDPFPKGDLPPIRISEDTSRFPYTFPRGLRSAIRVARIIEEIVRLDLPDVRWIVLGDDDTVFVPYNLALVLSKYDHKDWFYIGANSESVEQNLKYSFDMAFGGGGFAVSYPLARALANVLDSCLMRYAHLYGSDARVYSCLAELGVGLTRELGFHQVDVRGDIFGMLSSHPLAPLISLHHLDNLEPVFPNMNHTQALEHLFKAIKVDPSQILQKTVCYDNLNSLTISVSWGYSVQVYEGNILLPDLLPLQKSFTPWKRGRDISSSQYMFNSREFPSNPCLHLATFFLERVFSDLTVTHSKYKRHNARNCLQTSSSRIKHKYVEVSSQKLVFDVKQAQRRHCCDVLKPSSREHLRVHIRECKREELIFMHQLHLITNEAYQAFLEKPTMGCIEITFT</sequence>
<dbReference type="PANTHER" id="PTHR10811">
    <property type="entry name" value="FRINGE-RELATED"/>
    <property type="match status" value="1"/>
</dbReference>
<keyword evidence="3" id="KW-1185">Reference proteome</keyword>
<evidence type="ECO:0000313" key="2">
    <source>
        <dbReference type="EMBL" id="KAG9454217.1"/>
    </source>
</evidence>
<dbReference type="InterPro" id="IPR006740">
    <property type="entry name" value="DUF604"/>
</dbReference>
<dbReference type="Proteomes" id="UP000825729">
    <property type="component" value="Unassembled WGS sequence"/>
</dbReference>
<organism evidence="2 3">
    <name type="scientific">Aristolochia fimbriata</name>
    <name type="common">White veined hardy Dutchman's pipe vine</name>
    <dbReference type="NCBI Taxonomy" id="158543"/>
    <lineage>
        <taxon>Eukaryota</taxon>
        <taxon>Viridiplantae</taxon>
        <taxon>Streptophyta</taxon>
        <taxon>Embryophyta</taxon>
        <taxon>Tracheophyta</taxon>
        <taxon>Spermatophyta</taxon>
        <taxon>Magnoliopsida</taxon>
        <taxon>Magnoliidae</taxon>
        <taxon>Piperales</taxon>
        <taxon>Aristolochiaceae</taxon>
        <taxon>Aristolochia</taxon>
    </lineage>
</organism>
<comment type="caution">
    <text evidence="2">The sequence shown here is derived from an EMBL/GenBank/DDBJ whole genome shotgun (WGS) entry which is preliminary data.</text>
</comment>
<proteinExistence type="predicted"/>
<dbReference type="Gene3D" id="3.90.550.50">
    <property type="match status" value="1"/>
</dbReference>
<keyword evidence="1" id="KW-1133">Transmembrane helix</keyword>
<keyword evidence="1" id="KW-0812">Transmembrane</keyword>